<evidence type="ECO:0000256" key="6">
    <source>
        <dbReference type="ARBA" id="ARBA00022695"/>
    </source>
</evidence>
<dbReference type="PATRIC" id="fig|380.5.peg.1774"/>
<evidence type="ECO:0000256" key="11">
    <source>
        <dbReference type="ARBA" id="ARBA00033276"/>
    </source>
</evidence>
<evidence type="ECO:0000313" key="15">
    <source>
        <dbReference type="Proteomes" id="UP000007735"/>
    </source>
</evidence>
<evidence type="ECO:0000256" key="3">
    <source>
        <dbReference type="ARBA" id="ARBA00021035"/>
    </source>
</evidence>
<dbReference type="PANTHER" id="PTHR30478:SF0">
    <property type="entry name" value="BETA SLIDING CLAMP"/>
    <property type="match status" value="1"/>
</dbReference>
<dbReference type="GO" id="GO:0006271">
    <property type="term" value="P:DNA strand elongation involved in DNA replication"/>
    <property type="evidence" value="ECO:0007669"/>
    <property type="project" value="TreeGrafter"/>
</dbReference>
<dbReference type="KEGG" id="sfh:SFHH103_01670"/>
<feature type="domain" description="DNA polymerase III beta sliding clamp central" evidence="13">
    <location>
        <begin position="124"/>
        <end position="230"/>
    </location>
</feature>
<evidence type="ECO:0000256" key="8">
    <source>
        <dbReference type="ARBA" id="ARBA00022932"/>
    </source>
</evidence>
<dbReference type="HOGENOM" id="CLU_038149_4_2_5"/>
<dbReference type="GO" id="GO:0003887">
    <property type="term" value="F:DNA-directed DNA polymerase activity"/>
    <property type="evidence" value="ECO:0007669"/>
    <property type="project" value="UniProtKB-KW"/>
</dbReference>
<dbReference type="PANTHER" id="PTHR30478">
    <property type="entry name" value="DNA POLYMERASE III SUBUNIT BETA"/>
    <property type="match status" value="1"/>
</dbReference>
<dbReference type="InterPro" id="IPR001001">
    <property type="entry name" value="DNA_polIII_beta"/>
</dbReference>
<keyword evidence="8" id="KW-0239">DNA-directed DNA polymerase</keyword>
<dbReference type="InterPro" id="IPR022634">
    <property type="entry name" value="DNA_polIII_beta_N"/>
</dbReference>
<keyword evidence="6 14" id="KW-0548">Nucleotidyltransferase</keyword>
<dbReference type="GO" id="GO:0009360">
    <property type="term" value="C:DNA polymerase III complex"/>
    <property type="evidence" value="ECO:0007669"/>
    <property type="project" value="InterPro"/>
</dbReference>
<dbReference type="SMART" id="SM00480">
    <property type="entry name" value="POL3Bc"/>
    <property type="match status" value="1"/>
</dbReference>
<evidence type="ECO:0000256" key="4">
    <source>
        <dbReference type="ARBA" id="ARBA00022490"/>
    </source>
</evidence>
<evidence type="ECO:0000259" key="12">
    <source>
        <dbReference type="Pfam" id="PF00712"/>
    </source>
</evidence>
<dbReference type="EMBL" id="HE616890">
    <property type="protein sequence ID" value="CCE96167.1"/>
    <property type="molecule type" value="Genomic_DNA"/>
</dbReference>
<dbReference type="InterPro" id="IPR046938">
    <property type="entry name" value="DNA_clamp_sf"/>
</dbReference>
<feature type="domain" description="DNA polymerase III beta sliding clamp N-terminal" evidence="12">
    <location>
        <begin position="7"/>
        <end position="113"/>
    </location>
</feature>
<keyword evidence="5 14" id="KW-0808">Transferase</keyword>
<organism evidence="14 15">
    <name type="scientific">Sinorhizobium fredii (strain HH103)</name>
    <dbReference type="NCBI Taxonomy" id="1117943"/>
    <lineage>
        <taxon>Bacteria</taxon>
        <taxon>Pseudomonadati</taxon>
        <taxon>Pseudomonadota</taxon>
        <taxon>Alphaproteobacteria</taxon>
        <taxon>Hyphomicrobiales</taxon>
        <taxon>Rhizobiaceae</taxon>
        <taxon>Sinorhizobium/Ensifer group</taxon>
        <taxon>Sinorhizobium</taxon>
    </lineage>
</organism>
<protein>
    <recommendedName>
        <fullName evidence="3">Beta sliding clamp</fullName>
    </recommendedName>
    <alternativeName>
        <fullName evidence="11">Beta-clamp processivity factor</fullName>
    </alternativeName>
    <alternativeName>
        <fullName evidence="10">DNA polymerase III beta sliding clamp subunit</fullName>
    </alternativeName>
</protein>
<evidence type="ECO:0000256" key="1">
    <source>
        <dbReference type="ARBA" id="ARBA00004496"/>
    </source>
</evidence>
<accession>G9A7D7</accession>
<evidence type="ECO:0000256" key="7">
    <source>
        <dbReference type="ARBA" id="ARBA00022705"/>
    </source>
</evidence>
<dbReference type="STRING" id="1117943.SFHH103_01670"/>
<dbReference type="Gene3D" id="3.10.150.10">
    <property type="entry name" value="DNA Polymerase III, subunit A, domain 2"/>
    <property type="match status" value="1"/>
</dbReference>
<dbReference type="GO" id="GO:0003677">
    <property type="term" value="F:DNA binding"/>
    <property type="evidence" value="ECO:0007669"/>
    <property type="project" value="UniProtKB-KW"/>
</dbReference>
<proteinExistence type="inferred from homology"/>
<evidence type="ECO:0000256" key="5">
    <source>
        <dbReference type="ARBA" id="ARBA00022679"/>
    </source>
</evidence>
<dbReference type="CDD" id="cd00140">
    <property type="entry name" value="beta_clamp"/>
    <property type="match status" value="1"/>
</dbReference>
<dbReference type="eggNOG" id="COG0592">
    <property type="taxonomic scope" value="Bacteria"/>
</dbReference>
<dbReference type="InterPro" id="IPR022637">
    <property type="entry name" value="DNA_polIII_beta_cen"/>
</dbReference>
<keyword evidence="4" id="KW-0963">Cytoplasm</keyword>
<keyword evidence="9" id="KW-0238">DNA-binding</keyword>
<sequence length="375" mass="39959">MKLETTARILKSALKSVGLAVRKKSSIPILGTVLFDGNTVTACDLDMEISVTLPASTAVGSACIAYKSLLNLVSHLPGDEAVRIEAGEKGATVIFSTGRYDLPVVSVSDFPSIGMPDGMVPIEVDGDGLKRALRFVAPFMSTEETRYYLNGVCIDRDVAVATDGHRMGVHPLGFDGGASDKWIIPKDVVSALLSMPSPKGVSVSTEKVRAEFRMDGARIRTKLIDGTYPDWRRVVPSMSANAAHATLDRVSLLRIAARMAALGPSNGLSLAWSAARLAVAAKVWGSDGTARETMPVLSPSTSGATTFNGRYLNAVLQVLRSEVVTFWCEDDKSPSVWRGDGEGYVLLMSMREAAAEIASTLLSHLNAGKRLDEAA</sequence>
<dbReference type="GO" id="GO:0008408">
    <property type="term" value="F:3'-5' exonuclease activity"/>
    <property type="evidence" value="ECO:0007669"/>
    <property type="project" value="InterPro"/>
</dbReference>
<comment type="similarity">
    <text evidence="2">Belongs to the beta sliding clamp family.</text>
</comment>
<evidence type="ECO:0000256" key="10">
    <source>
        <dbReference type="ARBA" id="ARBA00030988"/>
    </source>
</evidence>
<dbReference type="Proteomes" id="UP000007735">
    <property type="component" value="Chromosome"/>
</dbReference>
<name>G9A7D7_SINF1</name>
<keyword evidence="7" id="KW-0235">DNA replication</keyword>
<evidence type="ECO:0000256" key="9">
    <source>
        <dbReference type="ARBA" id="ARBA00023125"/>
    </source>
</evidence>
<dbReference type="SUPFAM" id="SSF55979">
    <property type="entry name" value="DNA clamp"/>
    <property type="match status" value="3"/>
</dbReference>
<dbReference type="Pfam" id="PF00712">
    <property type="entry name" value="DNA_pol3_beta"/>
    <property type="match status" value="1"/>
</dbReference>
<dbReference type="Pfam" id="PF02767">
    <property type="entry name" value="DNA_pol3_beta_2"/>
    <property type="match status" value="1"/>
</dbReference>
<reference evidence="14 15" key="1">
    <citation type="journal article" date="2012" name="J. Bacteriol.">
        <title>Genome sequence of the soybean symbiont Sinorhizobium fredii HH103.</title>
        <authorList>
            <person name="Weidner S."/>
            <person name="Becker A."/>
            <person name="Bonilla I."/>
            <person name="Jaenicke S."/>
            <person name="Lloret J."/>
            <person name="Margaret I."/>
            <person name="Puhler A."/>
            <person name="Ruiz-Sainz J.E."/>
            <person name="Schneiker-Bekel S."/>
            <person name="Szczepanowski R."/>
            <person name="Vinardell J.M."/>
            <person name="Zehner S."/>
            <person name="Gottfert M."/>
        </authorList>
    </citation>
    <scope>NUCLEOTIDE SEQUENCE [LARGE SCALE GENOMIC DNA]</scope>
    <source>
        <strain evidence="14 15">HH103</strain>
    </source>
</reference>
<evidence type="ECO:0000259" key="13">
    <source>
        <dbReference type="Pfam" id="PF02767"/>
    </source>
</evidence>
<dbReference type="Gene3D" id="3.70.10.10">
    <property type="match status" value="1"/>
</dbReference>
<dbReference type="GO" id="GO:0005737">
    <property type="term" value="C:cytoplasm"/>
    <property type="evidence" value="ECO:0007669"/>
    <property type="project" value="UniProtKB-SubCell"/>
</dbReference>
<gene>
    <name evidence="14" type="primary">dnan1</name>
    <name evidence="14" type="ordered locus">SFHH103_01670</name>
</gene>
<dbReference type="AlphaFoldDB" id="G9A7D7"/>
<evidence type="ECO:0000256" key="2">
    <source>
        <dbReference type="ARBA" id="ARBA00010752"/>
    </source>
</evidence>
<comment type="subcellular location">
    <subcellularLocation>
        <location evidence="1">Cytoplasm</location>
    </subcellularLocation>
</comment>
<dbReference type="RefSeq" id="WP_014328630.1">
    <property type="nucleotide sequence ID" value="NC_016812.1"/>
</dbReference>
<evidence type="ECO:0000313" key="14">
    <source>
        <dbReference type="EMBL" id="CCE96167.1"/>
    </source>
</evidence>